<dbReference type="Gene3D" id="2.40.30.60">
    <property type="entry name" value="RimM"/>
    <property type="match status" value="1"/>
</dbReference>
<name>A0ABU3NWQ8_9FIRM</name>
<keyword evidence="1 5" id="KW-0963">Cytoplasm</keyword>
<feature type="domain" description="RimM N-terminal" evidence="6">
    <location>
        <begin position="8"/>
        <end position="86"/>
    </location>
</feature>
<keyword evidence="2 5" id="KW-0690">Ribosome biogenesis</keyword>
<dbReference type="PANTHER" id="PTHR33692">
    <property type="entry name" value="RIBOSOME MATURATION FACTOR RIMM"/>
    <property type="match status" value="1"/>
</dbReference>
<dbReference type="Pfam" id="PF24986">
    <property type="entry name" value="PRC_RimM"/>
    <property type="match status" value="1"/>
</dbReference>
<evidence type="ECO:0000259" key="7">
    <source>
        <dbReference type="Pfam" id="PF24986"/>
    </source>
</evidence>
<dbReference type="RefSeq" id="WP_413779776.1">
    <property type="nucleotide sequence ID" value="NZ_JAUOZS010000001.1"/>
</dbReference>
<evidence type="ECO:0000313" key="9">
    <source>
        <dbReference type="Proteomes" id="UP001254848"/>
    </source>
</evidence>
<comment type="function">
    <text evidence="5">An accessory protein needed during the final step in the assembly of 30S ribosomal subunit, possibly for assembly of the head region. Essential for efficient processing of 16S rRNA. May be needed both before and after RbfA during the maturation of 16S rRNA. It has affinity for free ribosomal 30S subunits but not for 70S ribosomes.</text>
</comment>
<evidence type="ECO:0000256" key="2">
    <source>
        <dbReference type="ARBA" id="ARBA00022517"/>
    </source>
</evidence>
<dbReference type="EMBL" id="JAUOZS010000001">
    <property type="protein sequence ID" value="MDT8901258.1"/>
    <property type="molecule type" value="Genomic_DNA"/>
</dbReference>
<dbReference type="InterPro" id="IPR011961">
    <property type="entry name" value="RimM"/>
</dbReference>
<dbReference type="SUPFAM" id="SSF50447">
    <property type="entry name" value="Translation proteins"/>
    <property type="match status" value="1"/>
</dbReference>
<dbReference type="Pfam" id="PF01782">
    <property type="entry name" value="RimM"/>
    <property type="match status" value="1"/>
</dbReference>
<keyword evidence="4 5" id="KW-0143">Chaperone</keyword>
<sequence>MTDAKLITIGKAVAPHGVRGDVRVIPLTDFPDRFLTMKEVRLEDGRVLAVESAKFHKQFVILKFRGLDDRDAVDNLRGKLLVVNREELVKLPEGHYYIFDIVGLKVYDETGACLGTVTDVISTGSNDVYIAEQEGKKPLLIPALKDVVREIDVPGGRMTVRLQEEWD</sequence>
<dbReference type="PANTHER" id="PTHR33692:SF1">
    <property type="entry name" value="RIBOSOME MATURATION FACTOR RIMM"/>
    <property type="match status" value="1"/>
</dbReference>
<accession>A0ABU3NWQ8</accession>
<gene>
    <name evidence="5 8" type="primary">rimM</name>
    <name evidence="8" type="ORF">Q4T40_08420</name>
</gene>
<evidence type="ECO:0000256" key="4">
    <source>
        <dbReference type="ARBA" id="ARBA00023186"/>
    </source>
</evidence>
<evidence type="ECO:0000256" key="5">
    <source>
        <dbReference type="HAMAP-Rule" id="MF_00014"/>
    </source>
</evidence>
<dbReference type="InterPro" id="IPR036976">
    <property type="entry name" value="RimM_N_sf"/>
</dbReference>
<keyword evidence="9" id="KW-1185">Reference proteome</keyword>
<evidence type="ECO:0000259" key="6">
    <source>
        <dbReference type="Pfam" id="PF01782"/>
    </source>
</evidence>
<proteinExistence type="inferred from homology"/>
<comment type="subunit">
    <text evidence="5">Binds ribosomal protein uS19.</text>
</comment>
<comment type="similarity">
    <text evidence="5">Belongs to the RimM family.</text>
</comment>
<dbReference type="InterPro" id="IPR011033">
    <property type="entry name" value="PRC_barrel-like_sf"/>
</dbReference>
<comment type="caution">
    <text evidence="8">The sequence shown here is derived from an EMBL/GenBank/DDBJ whole genome shotgun (WGS) entry which is preliminary data.</text>
</comment>
<dbReference type="InterPro" id="IPR002676">
    <property type="entry name" value="RimM_N"/>
</dbReference>
<evidence type="ECO:0000256" key="1">
    <source>
        <dbReference type="ARBA" id="ARBA00022490"/>
    </source>
</evidence>
<reference evidence="8 9" key="1">
    <citation type="submission" date="2023-07" db="EMBL/GenBank/DDBJ databases">
        <title>The novel representative of Negativicutes class, Anaeroselena agilis gen. nov. sp. nov.</title>
        <authorList>
            <person name="Prokofeva M.I."/>
            <person name="Elcheninov A.G."/>
            <person name="Klyukina A."/>
            <person name="Kublanov I.V."/>
            <person name="Frolov E.N."/>
            <person name="Podosokorskaya O.A."/>
        </authorList>
    </citation>
    <scope>NUCLEOTIDE SEQUENCE [LARGE SCALE GENOMIC DNA]</scope>
    <source>
        <strain evidence="8 9">4137-cl</strain>
    </source>
</reference>
<comment type="subcellular location">
    <subcellularLocation>
        <location evidence="5">Cytoplasm</location>
    </subcellularLocation>
</comment>
<comment type="domain">
    <text evidence="5">The PRC barrel domain binds ribosomal protein uS19.</text>
</comment>
<feature type="domain" description="Ribosome maturation factor RimM PRC barrel" evidence="7">
    <location>
        <begin position="99"/>
        <end position="166"/>
    </location>
</feature>
<dbReference type="Gene3D" id="2.30.30.240">
    <property type="entry name" value="PRC-barrel domain"/>
    <property type="match status" value="1"/>
</dbReference>
<dbReference type="InterPro" id="IPR056792">
    <property type="entry name" value="PRC_RimM"/>
</dbReference>
<dbReference type="NCBIfam" id="TIGR02273">
    <property type="entry name" value="16S_RimM"/>
    <property type="match status" value="1"/>
</dbReference>
<protein>
    <recommendedName>
        <fullName evidence="5">Ribosome maturation factor RimM</fullName>
    </recommendedName>
</protein>
<dbReference type="Proteomes" id="UP001254848">
    <property type="component" value="Unassembled WGS sequence"/>
</dbReference>
<evidence type="ECO:0000313" key="8">
    <source>
        <dbReference type="EMBL" id="MDT8901258.1"/>
    </source>
</evidence>
<dbReference type="HAMAP" id="MF_00014">
    <property type="entry name" value="Ribosome_mat_RimM"/>
    <property type="match status" value="1"/>
</dbReference>
<keyword evidence="3 5" id="KW-0698">rRNA processing</keyword>
<organism evidence="8 9">
    <name type="scientific">Anaeroselena agilis</name>
    <dbReference type="NCBI Taxonomy" id="3063788"/>
    <lineage>
        <taxon>Bacteria</taxon>
        <taxon>Bacillati</taxon>
        <taxon>Bacillota</taxon>
        <taxon>Negativicutes</taxon>
        <taxon>Acetonemataceae</taxon>
        <taxon>Anaeroselena</taxon>
    </lineage>
</organism>
<dbReference type="SUPFAM" id="SSF50346">
    <property type="entry name" value="PRC-barrel domain"/>
    <property type="match status" value="1"/>
</dbReference>
<evidence type="ECO:0000256" key="3">
    <source>
        <dbReference type="ARBA" id="ARBA00022552"/>
    </source>
</evidence>
<dbReference type="InterPro" id="IPR009000">
    <property type="entry name" value="Transl_B-barrel_sf"/>
</dbReference>